<keyword evidence="1" id="KW-0472">Membrane</keyword>
<evidence type="ECO:0000256" key="1">
    <source>
        <dbReference type="SAM" id="Phobius"/>
    </source>
</evidence>
<evidence type="ECO:0000313" key="3">
    <source>
        <dbReference type="Proteomes" id="UP000077881"/>
    </source>
</evidence>
<feature type="transmembrane region" description="Helical" evidence="1">
    <location>
        <begin position="66"/>
        <end position="88"/>
    </location>
</feature>
<comment type="caution">
    <text evidence="2">The sequence shown here is derived from an EMBL/GenBank/DDBJ whole genome shotgun (WGS) entry which is preliminary data.</text>
</comment>
<keyword evidence="1" id="KW-0812">Transmembrane</keyword>
<protein>
    <submittedName>
        <fullName evidence="2">Membrane protein</fullName>
    </submittedName>
</protein>
<keyword evidence="1" id="KW-1133">Transmembrane helix</keyword>
<dbReference type="Proteomes" id="UP000077881">
    <property type="component" value="Unassembled WGS sequence"/>
</dbReference>
<accession>A0A177ZH92</accession>
<organism evidence="2 3">
    <name type="scientific">Lederbergia galactosidilytica</name>
    <dbReference type="NCBI Taxonomy" id="217031"/>
    <lineage>
        <taxon>Bacteria</taxon>
        <taxon>Bacillati</taxon>
        <taxon>Bacillota</taxon>
        <taxon>Bacilli</taxon>
        <taxon>Bacillales</taxon>
        <taxon>Bacillaceae</taxon>
        <taxon>Lederbergia</taxon>
    </lineage>
</organism>
<feature type="transmembrane region" description="Helical" evidence="1">
    <location>
        <begin position="27"/>
        <end position="46"/>
    </location>
</feature>
<proteinExistence type="predicted"/>
<evidence type="ECO:0000313" key="2">
    <source>
        <dbReference type="EMBL" id="OAK67306.1"/>
    </source>
</evidence>
<dbReference type="PATRIC" id="fig|217031.6.peg.4192"/>
<feature type="transmembrane region" description="Helical" evidence="1">
    <location>
        <begin position="164"/>
        <end position="197"/>
    </location>
</feature>
<reference evidence="2 3" key="1">
    <citation type="submission" date="2015-05" db="EMBL/GenBank/DDBJ databases">
        <title>Comparison of genome.</title>
        <authorList>
            <person name="Zheng Z."/>
            <person name="Sun M."/>
        </authorList>
    </citation>
    <scope>NUCLEOTIDE SEQUENCE [LARGE SCALE GENOMIC DNA]</scope>
    <source>
        <strain evidence="2 3">G25-74</strain>
    </source>
</reference>
<feature type="transmembrane region" description="Helical" evidence="1">
    <location>
        <begin position="236"/>
        <end position="261"/>
    </location>
</feature>
<feature type="transmembrane region" description="Helical" evidence="1">
    <location>
        <begin position="345"/>
        <end position="371"/>
    </location>
</feature>
<sequence>MAYIKKLGGNDMEIEQNSKPKAPKWHIFQIIGIMIVILSLLALFLVPDSLSQLFDTIMKEVKPVVVDTFLTSEVGIAVIVSVILGRVLERLGFTDGLIRLFVPLMRLFKINPAVIIPSAYNILGDINAAGKIAGPILVKAHATKAEQKIAVATMIQSPQSFATFVLGLIALSIFGINAFPLILLAIFAPLVVVPFLLAKTIYRDTRKVNLDELPRFTPKTTFMNTIFSSAKEGTELLLLIIIPAVTIVFIFIGILKFSGVWEPIETGTASLLTMLSIEPNTGIVSFLVAPTLAVAQLAEAATTIDPRFIVGSFVLANSGLPIYVIVGQIPAIWAESSHLSEREVIEAAVIGMIIRIATACVLGYFLTPFLVGS</sequence>
<dbReference type="AlphaFoldDB" id="A0A177ZH92"/>
<keyword evidence="3" id="KW-1185">Reference proteome</keyword>
<feature type="transmembrane region" description="Helical" evidence="1">
    <location>
        <begin position="308"/>
        <end position="333"/>
    </location>
</feature>
<dbReference type="STRING" id="217031.ABB05_19310"/>
<feature type="transmembrane region" description="Helical" evidence="1">
    <location>
        <begin position="281"/>
        <end position="301"/>
    </location>
</feature>
<dbReference type="EMBL" id="LDJR01000060">
    <property type="protein sequence ID" value="OAK67306.1"/>
    <property type="molecule type" value="Genomic_DNA"/>
</dbReference>
<dbReference type="OrthoDB" id="2676906at2"/>
<gene>
    <name evidence="2" type="ORF">ABB05_19310</name>
</gene>
<name>A0A177ZH92_9BACI</name>